<protein>
    <recommendedName>
        <fullName evidence="5">ZCF37</fullName>
    </recommendedName>
</protein>
<organism evidence="3 4">
    <name type="scientific">Liquidambar formosana</name>
    <name type="common">Formosan gum</name>
    <dbReference type="NCBI Taxonomy" id="63359"/>
    <lineage>
        <taxon>Eukaryota</taxon>
        <taxon>Viridiplantae</taxon>
        <taxon>Streptophyta</taxon>
        <taxon>Embryophyta</taxon>
        <taxon>Tracheophyta</taxon>
        <taxon>Spermatophyta</taxon>
        <taxon>Magnoliopsida</taxon>
        <taxon>eudicotyledons</taxon>
        <taxon>Gunneridae</taxon>
        <taxon>Pentapetalae</taxon>
        <taxon>Saxifragales</taxon>
        <taxon>Altingiaceae</taxon>
        <taxon>Liquidambar</taxon>
    </lineage>
</organism>
<feature type="transmembrane region" description="Helical" evidence="2">
    <location>
        <begin position="167"/>
        <end position="199"/>
    </location>
</feature>
<dbReference type="PANTHER" id="PTHR35275:SF1">
    <property type="entry name" value="OS07G0585900 PROTEIN"/>
    <property type="match status" value="1"/>
</dbReference>
<keyword evidence="2" id="KW-1133">Transmembrane helix</keyword>
<evidence type="ECO:0000313" key="3">
    <source>
        <dbReference type="EMBL" id="KAK9271066.1"/>
    </source>
</evidence>
<keyword evidence="2" id="KW-0812">Transmembrane</keyword>
<dbReference type="EMBL" id="JBBPBK010000014">
    <property type="protein sequence ID" value="KAK9271066.1"/>
    <property type="molecule type" value="Genomic_DNA"/>
</dbReference>
<gene>
    <name evidence="3" type="ORF">L1049_026655</name>
</gene>
<dbReference type="AlphaFoldDB" id="A0AAP0R917"/>
<evidence type="ECO:0000313" key="4">
    <source>
        <dbReference type="Proteomes" id="UP001415857"/>
    </source>
</evidence>
<feature type="compositionally biased region" description="Basic and acidic residues" evidence="1">
    <location>
        <begin position="242"/>
        <end position="251"/>
    </location>
</feature>
<evidence type="ECO:0008006" key="5">
    <source>
        <dbReference type="Google" id="ProtNLM"/>
    </source>
</evidence>
<dbReference type="InterPro" id="IPR045880">
    <property type="entry name" value="ZCF37"/>
</dbReference>
<feature type="region of interest" description="Disordered" evidence="1">
    <location>
        <begin position="227"/>
        <end position="257"/>
    </location>
</feature>
<keyword evidence="4" id="KW-1185">Reference proteome</keyword>
<comment type="caution">
    <text evidence="3">The sequence shown here is derived from an EMBL/GenBank/DDBJ whole genome shotgun (WGS) entry which is preliminary data.</text>
</comment>
<evidence type="ECO:0000256" key="2">
    <source>
        <dbReference type="SAM" id="Phobius"/>
    </source>
</evidence>
<evidence type="ECO:0000256" key="1">
    <source>
        <dbReference type="SAM" id="MobiDB-lite"/>
    </source>
</evidence>
<sequence>MLSPFFCGTFHQEEDDEPWSSPSSTPRRSRKNSFCKHKDSKNPYSTRGLDKFSALLSDLEEKRQQIYSQTGAQDISFVRFVYSNSNDCTPIVVKLKDKKQEKTNLAGDTKDKPITHNSEAALDKYPIESSAGSKDVKLARMESDKKTMKKRLSWNIMKLDRLWRPSYYLPAAIILILVLLAVFGRSVAILCTSLGWYLVPTIKARSENSRRPAKKKEYVRRLSENKMVSDGLSSGKSSHAGVVKEKSAGEHGHRKSW</sequence>
<accession>A0AAP0R917</accession>
<proteinExistence type="predicted"/>
<dbReference type="Proteomes" id="UP001415857">
    <property type="component" value="Unassembled WGS sequence"/>
</dbReference>
<feature type="region of interest" description="Disordered" evidence="1">
    <location>
        <begin position="11"/>
        <end position="43"/>
    </location>
</feature>
<dbReference type="PANTHER" id="PTHR35275">
    <property type="entry name" value="ZCF37"/>
    <property type="match status" value="1"/>
</dbReference>
<reference evidence="3 4" key="1">
    <citation type="journal article" date="2024" name="Plant J.">
        <title>Genome sequences and population genomics reveal climatic adaptation and genomic divergence between two closely related sweetgum species.</title>
        <authorList>
            <person name="Xu W.Q."/>
            <person name="Ren C.Q."/>
            <person name="Zhang X.Y."/>
            <person name="Comes H.P."/>
            <person name="Liu X.H."/>
            <person name="Li Y.G."/>
            <person name="Kettle C.J."/>
            <person name="Jalonen R."/>
            <person name="Gaisberger H."/>
            <person name="Ma Y.Z."/>
            <person name="Qiu Y.X."/>
        </authorList>
    </citation>
    <scope>NUCLEOTIDE SEQUENCE [LARGE SCALE GENOMIC DNA]</scope>
    <source>
        <strain evidence="3">Hangzhou</strain>
    </source>
</reference>
<name>A0AAP0R917_LIQFO</name>
<keyword evidence="2" id="KW-0472">Membrane</keyword>